<gene>
    <name evidence="2" type="ORF">SDC9_83765</name>
</gene>
<dbReference type="Pfam" id="PF07238">
    <property type="entry name" value="PilZ"/>
    <property type="match status" value="1"/>
</dbReference>
<evidence type="ECO:0000259" key="1">
    <source>
        <dbReference type="Pfam" id="PF07238"/>
    </source>
</evidence>
<dbReference type="GO" id="GO:0035438">
    <property type="term" value="F:cyclic-di-GMP binding"/>
    <property type="evidence" value="ECO:0007669"/>
    <property type="project" value="InterPro"/>
</dbReference>
<name>A0A644Z926_9ZZZZ</name>
<sequence>MSGCSYRYMLSDSQNAPLARACLETPPEDRVWRLRMEEADLSRVLEHEIINLISMDQGLPNMIGMILSTDHADMIEVERLNEAGESPRQNLRVPVRFESFLYPVSGSWTGRLPIVCHDLSCGGIAFFCNFPLRLMEIVEVVVPITAQPLILRARILRLRPSNSNIPLYSATFVDLIQDEEVLLREAVFSQQITNRDARK</sequence>
<feature type="domain" description="PilZ" evidence="1">
    <location>
        <begin position="88"/>
        <end position="188"/>
    </location>
</feature>
<reference evidence="2" key="1">
    <citation type="submission" date="2019-08" db="EMBL/GenBank/DDBJ databases">
        <authorList>
            <person name="Kucharzyk K."/>
            <person name="Murdoch R.W."/>
            <person name="Higgins S."/>
            <person name="Loffler F."/>
        </authorList>
    </citation>
    <scope>NUCLEOTIDE SEQUENCE</scope>
</reference>
<dbReference type="InterPro" id="IPR009875">
    <property type="entry name" value="PilZ_domain"/>
</dbReference>
<dbReference type="AlphaFoldDB" id="A0A644Z926"/>
<accession>A0A644Z926</accession>
<evidence type="ECO:0000313" key="2">
    <source>
        <dbReference type="EMBL" id="MPM37159.1"/>
    </source>
</evidence>
<protein>
    <recommendedName>
        <fullName evidence="1">PilZ domain-containing protein</fullName>
    </recommendedName>
</protein>
<comment type="caution">
    <text evidence="2">The sequence shown here is derived from an EMBL/GenBank/DDBJ whole genome shotgun (WGS) entry which is preliminary data.</text>
</comment>
<proteinExistence type="predicted"/>
<dbReference type="EMBL" id="VSSQ01007847">
    <property type="protein sequence ID" value="MPM37159.1"/>
    <property type="molecule type" value="Genomic_DNA"/>
</dbReference>
<organism evidence="2">
    <name type="scientific">bioreactor metagenome</name>
    <dbReference type="NCBI Taxonomy" id="1076179"/>
    <lineage>
        <taxon>unclassified sequences</taxon>
        <taxon>metagenomes</taxon>
        <taxon>ecological metagenomes</taxon>
    </lineage>
</organism>